<dbReference type="EMBL" id="HBIB01046467">
    <property type="protein sequence ID" value="CAE0268202.1"/>
    <property type="molecule type" value="Transcribed_RNA"/>
</dbReference>
<reference evidence="1" key="1">
    <citation type="submission" date="2021-01" db="EMBL/GenBank/DDBJ databases">
        <authorList>
            <person name="Corre E."/>
            <person name="Pelletier E."/>
            <person name="Niang G."/>
            <person name="Scheremetjew M."/>
            <person name="Finn R."/>
            <person name="Kale V."/>
            <person name="Holt S."/>
            <person name="Cochrane G."/>
            <person name="Meng A."/>
            <person name="Brown T."/>
            <person name="Cohen L."/>
        </authorList>
    </citation>
    <scope>NUCLEOTIDE SEQUENCE</scope>
    <source>
        <strain evidence="1">NIES-2562</strain>
    </source>
</reference>
<name>A0A7S3GJB0_9EUKA</name>
<sequence length="304" mass="34774">MRVSLAFISLPSALSLSRHRHYLQQWASQLRSAVVSDLSLPRGLDTPDRDLLALQRRQSHIQLVCSSYLPFLDDYSKELFDTGFERADVPLPLASAPALPLFHVSHTPADRPSTPFSCALPHTNADMNMGSPIFVAFLPPFYHHFRMSLNYVLRTLIQQRTKHAVEWPAYWVEHMLRAGKGDVLRTLEDWVAGLPVDENVYYDELLVCEGEGNMSRVQQVTEEGAGGVKEKGDQHAPWGKRKRTMHAAQREHANSTVQTSPFWVDKQTRLLHAFTEGEDLPQCQRQVMEYALQHGYRNELQRFE</sequence>
<gene>
    <name evidence="1" type="ORF">PBIL07802_LOCUS30551</name>
</gene>
<evidence type="ECO:0000313" key="1">
    <source>
        <dbReference type="EMBL" id="CAE0268202.1"/>
    </source>
</evidence>
<proteinExistence type="predicted"/>
<organism evidence="1">
    <name type="scientific">Palpitomonas bilix</name>
    <dbReference type="NCBI Taxonomy" id="652834"/>
    <lineage>
        <taxon>Eukaryota</taxon>
        <taxon>Eukaryota incertae sedis</taxon>
    </lineage>
</organism>
<accession>A0A7S3GJB0</accession>
<protein>
    <submittedName>
        <fullName evidence="1">Uncharacterized protein</fullName>
    </submittedName>
</protein>
<dbReference type="AlphaFoldDB" id="A0A7S3GJB0"/>